<dbReference type="InterPro" id="IPR029044">
    <property type="entry name" value="Nucleotide-diphossugar_trans"/>
</dbReference>
<dbReference type="InterPro" id="IPR001173">
    <property type="entry name" value="Glyco_trans_2-like"/>
</dbReference>
<dbReference type="InterPro" id="IPR002509">
    <property type="entry name" value="NODB_dom"/>
</dbReference>
<evidence type="ECO:0000313" key="5">
    <source>
        <dbReference type="Proteomes" id="UP000178082"/>
    </source>
</evidence>
<evidence type="ECO:0000256" key="2">
    <source>
        <dbReference type="ARBA" id="ARBA00022729"/>
    </source>
</evidence>
<comment type="subcellular location">
    <subcellularLocation>
        <location evidence="1">Secreted</location>
    </subcellularLocation>
</comment>
<dbReference type="AlphaFoldDB" id="A0A1F7SKA0"/>
<evidence type="ECO:0000259" key="3">
    <source>
        <dbReference type="PROSITE" id="PS51677"/>
    </source>
</evidence>
<evidence type="ECO:0000256" key="1">
    <source>
        <dbReference type="ARBA" id="ARBA00004613"/>
    </source>
</evidence>
<organism evidence="4 5">
    <name type="scientific">Candidatus Schekmanbacteria bacterium RIFCSPLOWO2_12_FULL_38_15</name>
    <dbReference type="NCBI Taxonomy" id="1817883"/>
    <lineage>
        <taxon>Bacteria</taxon>
        <taxon>Candidatus Schekmaniibacteriota</taxon>
    </lineage>
</organism>
<dbReference type="SUPFAM" id="SSF88713">
    <property type="entry name" value="Glycoside hydrolase/deacetylase"/>
    <property type="match status" value="1"/>
</dbReference>
<comment type="caution">
    <text evidence="4">The sequence shown here is derived from an EMBL/GenBank/DDBJ whole genome shotgun (WGS) entry which is preliminary data.</text>
</comment>
<dbReference type="CDD" id="cd10918">
    <property type="entry name" value="CE4_NodB_like_5s_6s"/>
    <property type="match status" value="1"/>
</dbReference>
<dbReference type="EMBL" id="MGDI01000016">
    <property type="protein sequence ID" value="OGL54189.1"/>
    <property type="molecule type" value="Genomic_DNA"/>
</dbReference>
<dbReference type="GO" id="GO:0005975">
    <property type="term" value="P:carbohydrate metabolic process"/>
    <property type="evidence" value="ECO:0007669"/>
    <property type="project" value="InterPro"/>
</dbReference>
<dbReference type="Pfam" id="PF00535">
    <property type="entry name" value="Glycos_transf_2"/>
    <property type="match status" value="1"/>
</dbReference>
<dbReference type="GO" id="GO:0005576">
    <property type="term" value="C:extracellular region"/>
    <property type="evidence" value="ECO:0007669"/>
    <property type="project" value="UniProtKB-SubCell"/>
</dbReference>
<dbReference type="InterPro" id="IPR011330">
    <property type="entry name" value="Glyco_hydro/deAcase_b/a-brl"/>
</dbReference>
<dbReference type="SUPFAM" id="SSF53448">
    <property type="entry name" value="Nucleotide-diphospho-sugar transferases"/>
    <property type="match status" value="1"/>
</dbReference>
<dbReference type="Pfam" id="PF01522">
    <property type="entry name" value="Polysacc_deac_1"/>
    <property type="match status" value="1"/>
</dbReference>
<name>A0A1F7SKA0_9BACT</name>
<dbReference type="Proteomes" id="UP000178082">
    <property type="component" value="Unassembled WGS sequence"/>
</dbReference>
<dbReference type="GO" id="GO:0016810">
    <property type="term" value="F:hydrolase activity, acting on carbon-nitrogen (but not peptide) bonds"/>
    <property type="evidence" value="ECO:0007669"/>
    <property type="project" value="InterPro"/>
</dbReference>
<dbReference type="Gene3D" id="3.20.20.370">
    <property type="entry name" value="Glycoside hydrolase/deacetylase"/>
    <property type="match status" value="1"/>
</dbReference>
<dbReference type="PROSITE" id="PS51677">
    <property type="entry name" value="NODB"/>
    <property type="match status" value="1"/>
</dbReference>
<feature type="domain" description="NodB homology" evidence="3">
    <location>
        <begin position="388"/>
        <end position="574"/>
    </location>
</feature>
<evidence type="ECO:0000313" key="4">
    <source>
        <dbReference type="EMBL" id="OGL54189.1"/>
    </source>
</evidence>
<dbReference type="STRING" id="1817883.A3G31_05355"/>
<dbReference type="PANTHER" id="PTHR34216">
    <property type="match status" value="1"/>
</dbReference>
<dbReference type="PANTHER" id="PTHR34216:SF3">
    <property type="entry name" value="POLY-BETA-1,6-N-ACETYL-D-GLUCOSAMINE N-DEACETYLASE"/>
    <property type="match status" value="1"/>
</dbReference>
<proteinExistence type="predicted"/>
<keyword evidence="2" id="KW-0732">Signal</keyword>
<dbReference type="InterPro" id="IPR051398">
    <property type="entry name" value="Polysacch_Deacetylase"/>
</dbReference>
<reference evidence="4 5" key="1">
    <citation type="journal article" date="2016" name="Nat. Commun.">
        <title>Thousands of microbial genomes shed light on interconnected biogeochemical processes in an aquifer system.</title>
        <authorList>
            <person name="Anantharaman K."/>
            <person name="Brown C.T."/>
            <person name="Hug L.A."/>
            <person name="Sharon I."/>
            <person name="Castelle C.J."/>
            <person name="Probst A.J."/>
            <person name="Thomas B.C."/>
            <person name="Singh A."/>
            <person name="Wilkins M.J."/>
            <person name="Karaoz U."/>
            <person name="Brodie E.L."/>
            <person name="Williams K.H."/>
            <person name="Hubbard S.S."/>
            <person name="Banfield J.F."/>
        </authorList>
    </citation>
    <scope>NUCLEOTIDE SEQUENCE [LARGE SCALE GENOMIC DNA]</scope>
</reference>
<dbReference type="Gene3D" id="3.90.550.10">
    <property type="entry name" value="Spore Coat Polysaccharide Biosynthesis Protein SpsA, Chain A"/>
    <property type="match status" value="1"/>
</dbReference>
<accession>A0A1F7SKA0</accession>
<gene>
    <name evidence="4" type="ORF">A3G31_05355</name>
</gene>
<protein>
    <recommendedName>
        <fullName evidence="3">NodB homology domain-containing protein</fullName>
    </recommendedName>
</protein>
<sequence length="574" mass="66499">MPIKISVIIPTYNRSQFLKKILNSLLGQTQEKCDYEIIVVDDGSTDDTSLILNTIKTSYNFKFVRQKNAGLSAARNHGATQAQGEILLFLDDDIVASSELIKEHLLSHTLEKGKKAVIGYIRSDESILKEPMASFFEYSFKREYERMATHHETVSANDVRGGNFSIRKNIFLELGMFDDELGRIANEDGEFAYRFEKAGGRFIFNPKAIGYHLYQKGFKESIAKAHCQGRAAVLMRKKHPESIWKYDLGKYHKGPFLKRILREFLLRLDDSSFLLKVILELINLTIHLPLSFFRFPLLRFILDYSFWIGVKNEAEKNGDNLLRYKNNMIPILAYHRIGEGRGLDLKEYSIPGESFRKQMLYLKQSGFNSISLNKLIEFLKNGEPLPAKPVAITFDDGFKETLENTLPVLAKYRIEATFFIVAEKAGKRNDWDEKYKDSLYPLASFDNIRMVKEETIQFESHSLTHKKLNRLSEKELFREITLSKQIIEKELGKEVRFFSYPYGKYDEEAKRVAKEAGYLAAFSVKQGMVKPQDDFFELKRVEIFRSDGFLEFLSKVKTGVCIKKYFKNLLLKRT</sequence>